<protein>
    <submittedName>
        <fullName evidence="3">NUMOD4 domain-containing protein</fullName>
    </submittedName>
</protein>
<dbReference type="SUPFAM" id="SSF54060">
    <property type="entry name" value="His-Me finger endonucleases"/>
    <property type="match status" value="1"/>
</dbReference>
<keyword evidence="4" id="KW-1185">Reference proteome</keyword>
<reference evidence="4" key="1">
    <citation type="journal article" date="2019" name="Int. J. Syst. Evol. Microbiol.">
        <title>The Global Catalogue of Microorganisms (GCM) 10K type strain sequencing project: providing services to taxonomists for standard genome sequencing and annotation.</title>
        <authorList>
            <consortium name="The Broad Institute Genomics Platform"/>
            <consortium name="The Broad Institute Genome Sequencing Center for Infectious Disease"/>
            <person name="Wu L."/>
            <person name="Ma J."/>
        </authorList>
    </citation>
    <scope>NUCLEOTIDE SEQUENCE [LARGE SCALE GENOMIC DNA]</scope>
    <source>
        <strain evidence="4">YIM 94188</strain>
    </source>
</reference>
<gene>
    <name evidence="3" type="ORF">ACFPQB_18625</name>
</gene>
<evidence type="ECO:0000313" key="3">
    <source>
        <dbReference type="EMBL" id="MFC5730943.1"/>
    </source>
</evidence>
<dbReference type="EMBL" id="JBHSNS010000011">
    <property type="protein sequence ID" value="MFC5730943.1"/>
    <property type="molecule type" value="Genomic_DNA"/>
</dbReference>
<evidence type="ECO:0000259" key="2">
    <source>
        <dbReference type="Pfam" id="PF07463"/>
    </source>
</evidence>
<feature type="domain" description="NUMOD4" evidence="2">
    <location>
        <begin position="7"/>
        <end position="49"/>
    </location>
</feature>
<dbReference type="Proteomes" id="UP001596072">
    <property type="component" value="Unassembled WGS sequence"/>
</dbReference>
<comment type="caution">
    <text evidence="3">The sequence shown here is derived from an EMBL/GenBank/DDBJ whole genome shotgun (WGS) entry which is preliminary data.</text>
</comment>
<proteinExistence type="predicted"/>
<organism evidence="3 4">
    <name type="scientific">Nocardioides vastitatis</name>
    <dbReference type="NCBI Taxonomy" id="2568655"/>
    <lineage>
        <taxon>Bacteria</taxon>
        <taxon>Bacillati</taxon>
        <taxon>Actinomycetota</taxon>
        <taxon>Actinomycetes</taxon>
        <taxon>Propionibacteriales</taxon>
        <taxon>Nocardioidaceae</taxon>
        <taxon>Nocardioides</taxon>
    </lineage>
</organism>
<dbReference type="InterPro" id="IPR044925">
    <property type="entry name" value="His-Me_finger_sf"/>
</dbReference>
<dbReference type="InterPro" id="IPR010902">
    <property type="entry name" value="NUMOD4"/>
</dbReference>
<name>A0ABW0ZLJ5_9ACTN</name>
<evidence type="ECO:0000313" key="4">
    <source>
        <dbReference type="Proteomes" id="UP001596072"/>
    </source>
</evidence>
<sequence>MSSHHTEVWRPVPGYLGYEASDQGRVMSRRRNRPRVLDGQPGPCGFRTANLAHDLPNGRNQRLGNLVALAFIGPPPSLDSELRRLDGDPLNDRPDNLAWGTVADVRRDHAARARREESAGASTHCPDGHRYADSWLANYGQRDCPTCRIASQAHKPKQRAALGNRQNRRPRLSVCVDCGITIENGPSGMKATRCPTHRWVRQQHTKSTWAKRLQKTREPRLSACVECGAVINNPRTGRPAKRCPKHRRSAKH</sequence>
<dbReference type="RefSeq" id="WP_136431086.1">
    <property type="nucleotide sequence ID" value="NZ_JBHSNS010000011.1"/>
</dbReference>
<dbReference type="Pfam" id="PF07463">
    <property type="entry name" value="NUMOD4"/>
    <property type="match status" value="1"/>
</dbReference>
<feature type="region of interest" description="Disordered" evidence="1">
    <location>
        <begin position="24"/>
        <end position="43"/>
    </location>
</feature>
<accession>A0ABW0ZLJ5</accession>
<evidence type="ECO:0000256" key="1">
    <source>
        <dbReference type="SAM" id="MobiDB-lite"/>
    </source>
</evidence>
<dbReference type="Gene3D" id="3.90.75.20">
    <property type="match status" value="1"/>
</dbReference>